<organism evidence="7 8">
    <name type="scientific">Neolewinella lacunae</name>
    <dbReference type="NCBI Taxonomy" id="1517758"/>
    <lineage>
        <taxon>Bacteria</taxon>
        <taxon>Pseudomonadati</taxon>
        <taxon>Bacteroidota</taxon>
        <taxon>Saprospiria</taxon>
        <taxon>Saprospirales</taxon>
        <taxon>Lewinellaceae</taxon>
        <taxon>Neolewinella</taxon>
    </lineage>
</organism>
<reference evidence="7" key="1">
    <citation type="submission" date="2020-08" db="EMBL/GenBank/DDBJ databases">
        <title>Lewinella bacteria from marine environments.</title>
        <authorList>
            <person name="Zhong Y."/>
        </authorList>
    </citation>
    <scope>NUCLEOTIDE SEQUENCE</scope>
    <source>
        <strain evidence="7">KCTC 42187</strain>
    </source>
</reference>
<name>A0A923PM00_9BACT</name>
<comment type="caution">
    <text evidence="7">The sequence shown here is derived from an EMBL/GenBank/DDBJ whole genome shotgun (WGS) entry which is preliminary data.</text>
</comment>
<dbReference type="PANTHER" id="PTHR39210:SF1">
    <property type="entry name" value="HEPARIN-SULFATE LYASE"/>
    <property type="match status" value="1"/>
</dbReference>
<evidence type="ECO:0000256" key="2">
    <source>
        <dbReference type="ARBA" id="ARBA00022729"/>
    </source>
</evidence>
<dbReference type="Pfam" id="PF07940">
    <property type="entry name" value="Hepar_II_III_C"/>
    <property type="match status" value="1"/>
</dbReference>
<evidence type="ECO:0000259" key="5">
    <source>
        <dbReference type="Pfam" id="PF07940"/>
    </source>
</evidence>
<dbReference type="InterPro" id="IPR012480">
    <property type="entry name" value="Hepar_II_III_C"/>
</dbReference>
<feature type="domain" description="Heparinase II/III-like C-terminal" evidence="5">
    <location>
        <begin position="283"/>
        <end position="437"/>
    </location>
</feature>
<accession>A0A923PM00</accession>
<dbReference type="Gene3D" id="2.70.98.70">
    <property type="match status" value="1"/>
</dbReference>
<gene>
    <name evidence="7" type="ORF">H9S92_08210</name>
</gene>
<dbReference type="Pfam" id="PF16889">
    <property type="entry name" value="Hepar_II_III_N"/>
    <property type="match status" value="1"/>
</dbReference>
<evidence type="ECO:0000256" key="3">
    <source>
        <dbReference type="ARBA" id="ARBA00022764"/>
    </source>
</evidence>
<evidence type="ECO:0000256" key="4">
    <source>
        <dbReference type="ARBA" id="ARBA00023239"/>
    </source>
</evidence>
<dbReference type="GO" id="GO:0042597">
    <property type="term" value="C:periplasmic space"/>
    <property type="evidence" value="ECO:0007669"/>
    <property type="project" value="UniProtKB-SubCell"/>
</dbReference>
<keyword evidence="4 7" id="KW-0456">Lyase</keyword>
<dbReference type="Proteomes" id="UP000650081">
    <property type="component" value="Unassembled WGS sequence"/>
</dbReference>
<dbReference type="SUPFAM" id="SSF48230">
    <property type="entry name" value="Chondroitin AC/alginate lyase"/>
    <property type="match status" value="1"/>
</dbReference>
<sequence>MLPPAPPKGGVKTQEQGTLPSLSAASEATLPPTLEGAAHFRFLHQAKDFGQPDAIDWNYPAFGKLWTYHLNYFEYLRQPGLDPALGYALVEAWMAAEATHRDGWEPYPISLRLVNWLHFYGRQGHRCLPPSVHTSVARQYFTLLRKVEYHLGGNHLLENALALSLTSRYLNDGPGRQRADNLLRAELREQYYPDGGHYELSVMYHLILLWRQLDVYAFLPPGDQLRVTLHTTLEKQLAWLLAMLSPSAHYPHFNDSSPGVAPPPQQVLAYARQLGFSPAAGILKDSGYRRWRTDRLDVWIDAAAIGPDHQPGHAHADNLTFVVHLDGQPVIVDAGSGTYEKDARRAWERSTAAHNTVVVDGKNSSDVWGGFRVGRRARTTLVAESMDTLSARHGGYPGHHRRTFQLVEGGLQIHDELRPRTSATAYLHFQAGLAVELRPGNALVGGLSLHWPANPARLTDYQQALSWNRWQAAQCLEIDFTGSLTLNIHPTT</sequence>
<dbReference type="PANTHER" id="PTHR39210">
    <property type="entry name" value="HEPARIN-SULFATE LYASE"/>
    <property type="match status" value="1"/>
</dbReference>
<dbReference type="AlphaFoldDB" id="A0A923PM00"/>
<evidence type="ECO:0000313" key="8">
    <source>
        <dbReference type="Proteomes" id="UP000650081"/>
    </source>
</evidence>
<feature type="domain" description="Heparin-sulfate lyase N-terminal" evidence="6">
    <location>
        <begin position="149"/>
        <end position="258"/>
    </location>
</feature>
<evidence type="ECO:0000256" key="1">
    <source>
        <dbReference type="ARBA" id="ARBA00004418"/>
    </source>
</evidence>
<dbReference type="InterPro" id="IPR008929">
    <property type="entry name" value="Chondroitin_lyas"/>
</dbReference>
<protein>
    <submittedName>
        <fullName evidence="7">Alginate lyase family protein</fullName>
    </submittedName>
</protein>
<dbReference type="RefSeq" id="WP_187466227.1">
    <property type="nucleotide sequence ID" value="NZ_JACSIT010000091.1"/>
</dbReference>
<dbReference type="EMBL" id="JACSIT010000091">
    <property type="protein sequence ID" value="MBC6994141.1"/>
    <property type="molecule type" value="Genomic_DNA"/>
</dbReference>
<keyword evidence="3" id="KW-0574">Periplasm</keyword>
<evidence type="ECO:0000313" key="7">
    <source>
        <dbReference type="EMBL" id="MBC6994141.1"/>
    </source>
</evidence>
<dbReference type="Gene3D" id="1.50.10.100">
    <property type="entry name" value="Chondroitin AC/alginate lyase"/>
    <property type="match status" value="1"/>
</dbReference>
<dbReference type="GO" id="GO:0016829">
    <property type="term" value="F:lyase activity"/>
    <property type="evidence" value="ECO:0007669"/>
    <property type="project" value="UniProtKB-KW"/>
</dbReference>
<dbReference type="InterPro" id="IPR031680">
    <property type="entry name" value="Hepar_II_III_N"/>
</dbReference>
<evidence type="ECO:0000259" key="6">
    <source>
        <dbReference type="Pfam" id="PF16889"/>
    </source>
</evidence>
<proteinExistence type="predicted"/>
<comment type="subcellular location">
    <subcellularLocation>
        <location evidence="1">Periplasm</location>
    </subcellularLocation>
</comment>
<keyword evidence="8" id="KW-1185">Reference proteome</keyword>
<keyword evidence="2" id="KW-0732">Signal</keyword>